<dbReference type="InterPro" id="IPR027417">
    <property type="entry name" value="P-loop_NTPase"/>
</dbReference>
<protein>
    <submittedName>
        <fullName evidence="1">Uncharacterized protein</fullName>
    </submittedName>
</protein>
<dbReference type="KEGG" id="vg:22109728"/>
<dbReference type="GeneID" id="22109728"/>
<evidence type="ECO:0000313" key="1">
    <source>
        <dbReference type="EMBL" id="AIK68392.1"/>
    </source>
</evidence>
<dbReference type="EMBL" id="KM199770">
    <property type="protein sequence ID" value="AIK68392.1"/>
    <property type="molecule type" value="Genomic_DNA"/>
</dbReference>
<sequence>MKEVKLLVVEGLDRTGKDTLCERFHYDSDVCWIKYNDFNHQATRDEYYNTTRTMMKHPSNRTVSKITTAMAIAEFLQVLSYIKFSIARGLTEFVVTRAFPSTIVFDEIRGIANDIEVTIKMMREHFEIENDIKIDMRLLTLFISPDHMKARGSTEDSFEIKNYEKISQCFERYTEYESSSRLIFSKARNKTINEWSEDQLFEYAKNFLFQS</sequence>
<gene>
    <name evidence="1" type="ORF">P10VF_179</name>
</gene>
<name>A0A076YKS3_9CAUD</name>
<dbReference type="Proteomes" id="UP000204140">
    <property type="component" value="Segment"/>
</dbReference>
<dbReference type="Gene3D" id="3.40.50.300">
    <property type="entry name" value="P-loop containing nucleotide triphosphate hydrolases"/>
    <property type="match status" value="1"/>
</dbReference>
<dbReference type="RefSeq" id="YP_009099918.1">
    <property type="nucleotide sequence ID" value="NC_025429.1"/>
</dbReference>
<proteinExistence type="predicted"/>
<dbReference type="OrthoDB" id="35919at10239"/>
<evidence type="ECO:0000313" key="2">
    <source>
        <dbReference type="Proteomes" id="UP000204140"/>
    </source>
</evidence>
<accession>A0A076YKS3</accession>
<keyword evidence="2" id="KW-1185">Reference proteome</keyword>
<organism evidence="1 2">
    <name type="scientific">Rhizobium phage vB_RleM_P10VF</name>
    <dbReference type="NCBI Taxonomy" id="1527770"/>
    <lineage>
        <taxon>Viruses</taxon>
        <taxon>Duplodnaviria</taxon>
        <taxon>Heunggongvirae</taxon>
        <taxon>Uroviricota</taxon>
        <taxon>Caudoviricetes</taxon>
        <taxon>Pootjesviridae</taxon>
        <taxon>Innesvirus</taxon>
        <taxon>Innesvirus P10VF</taxon>
    </lineage>
</organism>
<reference evidence="1 2" key="1">
    <citation type="submission" date="2014-07" db="EMBL/GenBank/DDBJ databases">
        <title>Isolation and characterization of Rhizobium leguminosarum phages from western Canadian soils and complete genome sequences of rhizobiophages vB_RleS_L338C and vB_RleM_P10VF.</title>
        <authorList>
            <person name="Restrepo-Cordoba M."/>
            <person name="Halmillawewa A.P."/>
            <person name="Perry B."/>
            <person name="Hynes M.F."/>
            <person name="Yost C.K."/>
        </authorList>
    </citation>
    <scope>NUCLEOTIDE SEQUENCE [LARGE SCALE GENOMIC DNA]</scope>
</reference>